<evidence type="ECO:0008006" key="3">
    <source>
        <dbReference type="Google" id="ProtNLM"/>
    </source>
</evidence>
<organism evidence="1 2">
    <name type="scientific">Flavonifractor plautii</name>
    <name type="common">Fusobacterium plautii</name>
    <dbReference type="NCBI Taxonomy" id="292800"/>
    <lineage>
        <taxon>Bacteria</taxon>
        <taxon>Bacillati</taxon>
        <taxon>Bacillota</taxon>
        <taxon>Clostridia</taxon>
        <taxon>Eubacteriales</taxon>
        <taxon>Oscillospiraceae</taxon>
        <taxon>Flavonifractor</taxon>
    </lineage>
</organism>
<accession>A0AAW6CDB7</accession>
<protein>
    <recommendedName>
        <fullName evidence="3">Type I restriction endonuclease subunit M</fullName>
    </recommendedName>
</protein>
<name>A0AAW6CDB7_FLAPL</name>
<evidence type="ECO:0000313" key="1">
    <source>
        <dbReference type="EMBL" id="MDB7932186.1"/>
    </source>
</evidence>
<dbReference type="EMBL" id="JAQLWV010000004">
    <property type="protein sequence ID" value="MDB7932186.1"/>
    <property type="molecule type" value="Genomic_DNA"/>
</dbReference>
<sequence length="94" mass="10459">MQRKGIVTQFRLGQVVAKPGILDAVPRGELLAALKRHQHCDWGEVPASDWAANDLALTHGGRIISAYESETKTKFWIITEADRSATTLLLPEEY</sequence>
<dbReference type="Proteomes" id="UP001211173">
    <property type="component" value="Unassembled WGS sequence"/>
</dbReference>
<evidence type="ECO:0000313" key="2">
    <source>
        <dbReference type="Proteomes" id="UP001211173"/>
    </source>
</evidence>
<dbReference type="AlphaFoldDB" id="A0AAW6CDB7"/>
<reference evidence="1" key="1">
    <citation type="submission" date="2023-01" db="EMBL/GenBank/DDBJ databases">
        <title>Human gut microbiome strain richness.</title>
        <authorList>
            <person name="Chen-Liaw A."/>
        </authorList>
    </citation>
    <scope>NUCLEOTIDE SEQUENCE</scope>
    <source>
        <strain evidence="1">1001287st1_F4_1001285I_161205</strain>
    </source>
</reference>
<dbReference type="RefSeq" id="WP_195324963.1">
    <property type="nucleotide sequence ID" value="NZ_JADMVZ010000006.1"/>
</dbReference>
<proteinExistence type="predicted"/>
<comment type="caution">
    <text evidence="1">The sequence shown here is derived from an EMBL/GenBank/DDBJ whole genome shotgun (WGS) entry which is preliminary data.</text>
</comment>
<gene>
    <name evidence="1" type="ORF">PNE06_03765</name>
</gene>